<dbReference type="Proteomes" id="UP000061457">
    <property type="component" value="Chromosome I"/>
</dbReference>
<gene>
    <name evidence="2" type="ORF">PP2015_2069</name>
</gene>
<evidence type="ECO:0000313" key="3">
    <source>
        <dbReference type="Proteomes" id="UP000061457"/>
    </source>
</evidence>
<evidence type="ECO:0000313" key="2">
    <source>
        <dbReference type="EMBL" id="ALO42567.1"/>
    </source>
</evidence>
<keyword evidence="3" id="KW-1185">Reference proteome</keyword>
<dbReference type="GO" id="GO:0003677">
    <property type="term" value="F:DNA binding"/>
    <property type="evidence" value="ECO:0007669"/>
    <property type="project" value="InterPro"/>
</dbReference>
<proteinExistence type="predicted"/>
<dbReference type="RefSeq" id="WP_058030225.1">
    <property type="nucleotide sequence ID" value="NZ_CP013187.1"/>
</dbReference>
<dbReference type="STRING" id="161398.PP2015_2069"/>
<dbReference type="AlphaFoldDB" id="A0A0S2K230"/>
<dbReference type="Pfam" id="PF01381">
    <property type="entry name" value="HTH_3"/>
    <property type="match status" value="1"/>
</dbReference>
<dbReference type="OrthoDB" id="9796530at2"/>
<sequence>MKATERKRKTFSFKVEAQRFIRQIRQELGLSQAELAKRMISECDQSTISNWESGKNEIPLSKFIDILLISGRDPVSYFDVFGKRNVKENKNSEDVEEVKE</sequence>
<accession>A0A0S2K230</accession>
<dbReference type="SMART" id="SM00530">
    <property type="entry name" value="HTH_XRE"/>
    <property type="match status" value="1"/>
</dbReference>
<feature type="domain" description="HTH cro/C1-type" evidence="1">
    <location>
        <begin position="21"/>
        <end position="78"/>
    </location>
</feature>
<dbReference type="InterPro" id="IPR001387">
    <property type="entry name" value="Cro/C1-type_HTH"/>
</dbReference>
<dbReference type="InterPro" id="IPR010982">
    <property type="entry name" value="Lambda_DNA-bd_dom_sf"/>
</dbReference>
<dbReference type="CDD" id="cd00093">
    <property type="entry name" value="HTH_XRE"/>
    <property type="match status" value="1"/>
</dbReference>
<dbReference type="Gene3D" id="1.10.260.40">
    <property type="entry name" value="lambda repressor-like DNA-binding domains"/>
    <property type="match status" value="1"/>
</dbReference>
<evidence type="ECO:0000259" key="1">
    <source>
        <dbReference type="PROSITE" id="PS50943"/>
    </source>
</evidence>
<dbReference type="PATRIC" id="fig|161398.10.peg.2104"/>
<protein>
    <submittedName>
        <fullName evidence="2">Helix-turn-helix protein</fullName>
    </submittedName>
</protein>
<organism evidence="2 3">
    <name type="scientific">Pseudoalteromonas phenolica</name>
    <dbReference type="NCBI Taxonomy" id="161398"/>
    <lineage>
        <taxon>Bacteria</taxon>
        <taxon>Pseudomonadati</taxon>
        <taxon>Pseudomonadota</taxon>
        <taxon>Gammaproteobacteria</taxon>
        <taxon>Alteromonadales</taxon>
        <taxon>Pseudoalteromonadaceae</taxon>
        <taxon>Pseudoalteromonas</taxon>
    </lineage>
</organism>
<dbReference type="SUPFAM" id="SSF47413">
    <property type="entry name" value="lambda repressor-like DNA-binding domains"/>
    <property type="match status" value="1"/>
</dbReference>
<dbReference type="PROSITE" id="PS50943">
    <property type="entry name" value="HTH_CROC1"/>
    <property type="match status" value="1"/>
</dbReference>
<dbReference type="EMBL" id="CP013187">
    <property type="protein sequence ID" value="ALO42567.1"/>
    <property type="molecule type" value="Genomic_DNA"/>
</dbReference>
<dbReference type="KEGG" id="pphe:PP2015_2069"/>
<reference evidence="3" key="1">
    <citation type="submission" date="2015-11" db="EMBL/GenBank/DDBJ databases">
        <authorList>
            <person name="Kim K.M."/>
        </authorList>
    </citation>
    <scope>NUCLEOTIDE SEQUENCE [LARGE SCALE GENOMIC DNA]</scope>
    <source>
        <strain evidence="3">KCTC 12086</strain>
    </source>
</reference>
<name>A0A0S2K230_9GAMM</name>